<evidence type="ECO:0000256" key="5">
    <source>
        <dbReference type="ARBA" id="ARBA00023204"/>
    </source>
</evidence>
<dbReference type="Pfam" id="PF01330">
    <property type="entry name" value="RuvA_N"/>
    <property type="match status" value="1"/>
</dbReference>
<name>A0ABT1Y7E4_9FIRM</name>
<feature type="region of interest" description="Domain I" evidence="6">
    <location>
        <begin position="1"/>
        <end position="64"/>
    </location>
</feature>
<dbReference type="InterPro" id="IPR010994">
    <property type="entry name" value="RuvA_2-like"/>
</dbReference>
<dbReference type="SUPFAM" id="SSF50249">
    <property type="entry name" value="Nucleic acid-binding proteins"/>
    <property type="match status" value="1"/>
</dbReference>
<evidence type="ECO:0000259" key="7">
    <source>
        <dbReference type="SMART" id="SM00278"/>
    </source>
</evidence>
<keyword evidence="5 6" id="KW-0234">DNA repair</keyword>
<dbReference type="Pfam" id="PF14520">
    <property type="entry name" value="HHH_5"/>
    <property type="match status" value="1"/>
</dbReference>
<evidence type="ECO:0000256" key="3">
    <source>
        <dbReference type="ARBA" id="ARBA00023125"/>
    </source>
</evidence>
<comment type="caution">
    <text evidence="8">The sequence shown here is derived from an EMBL/GenBank/DDBJ whole genome shotgun (WGS) entry which is preliminary data.</text>
</comment>
<dbReference type="InterPro" id="IPR000085">
    <property type="entry name" value="RuvA"/>
</dbReference>
<dbReference type="SUPFAM" id="SSF47781">
    <property type="entry name" value="RuvA domain 2-like"/>
    <property type="match status" value="1"/>
</dbReference>
<comment type="similarity">
    <text evidence="6">Belongs to the RuvA family.</text>
</comment>
<dbReference type="RefSeq" id="WP_089611487.1">
    <property type="nucleotide sequence ID" value="NZ_CP022121.1"/>
</dbReference>
<comment type="subunit">
    <text evidence="6">Homotetramer. Forms an RuvA(8)-RuvB(12)-Holliday junction (HJ) complex. HJ DNA is sandwiched between 2 RuvA tetramers; dsDNA enters through RuvA and exits via RuvB. An RuvB hexamer assembles on each DNA strand where it exits the tetramer. Each RuvB hexamer is contacted by two RuvA subunits (via domain III) on 2 adjacent RuvB subunits; this complex drives branch migration. In the full resolvosome a probable DNA-RuvA(4)-RuvB(12)-RuvC(2) complex forms which resolves the HJ.</text>
</comment>
<keyword evidence="2 6" id="KW-0227">DNA damage</keyword>
<dbReference type="InterPro" id="IPR036267">
    <property type="entry name" value="RuvA_C_sf"/>
</dbReference>
<dbReference type="InterPro" id="IPR012340">
    <property type="entry name" value="NA-bd_OB-fold"/>
</dbReference>
<dbReference type="InterPro" id="IPR003583">
    <property type="entry name" value="Hlx-hairpin-Hlx_DNA-bd_motif"/>
</dbReference>
<evidence type="ECO:0000313" key="8">
    <source>
        <dbReference type="EMBL" id="MCR6546809.1"/>
    </source>
</evidence>
<dbReference type="SMART" id="SM00278">
    <property type="entry name" value="HhH1"/>
    <property type="match status" value="2"/>
</dbReference>
<dbReference type="Proteomes" id="UP001524944">
    <property type="component" value="Unassembled WGS sequence"/>
</dbReference>
<sequence length="202" mass="22355">MIQFIKGIIFSIDEEDILIEVGGIGYHVFVPSRIFPQDKEAGDEILLYTYLQIREDQWQLFGFPQKEQMEVFRLLISVSGIGPKLGQAILNHFSYQEVISYILAGDSKGLSQAPGVGKKTGERLVLELREKFKKLDDGKETSNNLSPGQDTALNQDCVLALTQLGYSAPEARSACMRTSNALGPEADTQDLIKGALKLLGKF</sequence>
<reference evidence="8 9" key="1">
    <citation type="submission" date="2022-08" db="EMBL/GenBank/DDBJ databases">
        <title>Proteogenomics of the novel Dehalobacterium formicoaceticum strain EZ94 highlights a key role of methyltransferases during anaerobic dichloromethane degradation.</title>
        <authorList>
            <person name="Wasmund K."/>
        </authorList>
    </citation>
    <scope>NUCLEOTIDE SEQUENCE [LARGE SCALE GENOMIC DNA]</scope>
    <source>
        <strain evidence="8 9">EZ94</strain>
    </source>
</reference>
<feature type="domain" description="Helix-hairpin-helix DNA-binding motif class 1" evidence="7">
    <location>
        <begin position="108"/>
        <end position="127"/>
    </location>
</feature>
<protein>
    <recommendedName>
        <fullName evidence="6">Holliday junction branch migration complex subunit RuvA</fullName>
    </recommendedName>
</protein>
<dbReference type="EMBL" id="JANPWE010000011">
    <property type="protein sequence ID" value="MCR6546809.1"/>
    <property type="molecule type" value="Genomic_DNA"/>
</dbReference>
<dbReference type="NCBIfam" id="TIGR00084">
    <property type="entry name" value="ruvA"/>
    <property type="match status" value="1"/>
</dbReference>
<proteinExistence type="inferred from homology"/>
<comment type="subcellular location">
    <subcellularLocation>
        <location evidence="6">Cytoplasm</location>
    </subcellularLocation>
</comment>
<comment type="domain">
    <text evidence="6">Has three domains with a flexible linker between the domains II and III and assumes an 'L' shape. Domain III is highly mobile and contacts RuvB.</text>
</comment>
<evidence type="ECO:0000256" key="4">
    <source>
        <dbReference type="ARBA" id="ARBA00023172"/>
    </source>
</evidence>
<keyword evidence="3 6" id="KW-0238">DNA-binding</keyword>
<accession>A0ABT1Y7E4</accession>
<evidence type="ECO:0000256" key="1">
    <source>
        <dbReference type="ARBA" id="ARBA00022490"/>
    </source>
</evidence>
<keyword evidence="4 6" id="KW-0233">DNA recombination</keyword>
<feature type="domain" description="Helix-hairpin-helix DNA-binding motif class 1" evidence="7">
    <location>
        <begin position="73"/>
        <end position="92"/>
    </location>
</feature>
<dbReference type="Gene3D" id="1.10.8.10">
    <property type="entry name" value="DNA helicase RuvA subunit, C-terminal domain"/>
    <property type="match status" value="1"/>
</dbReference>
<dbReference type="SUPFAM" id="SSF46929">
    <property type="entry name" value="DNA helicase RuvA subunit, C-terminal domain"/>
    <property type="match status" value="1"/>
</dbReference>
<dbReference type="HAMAP" id="MF_00031">
    <property type="entry name" value="DNA_HJ_migration_RuvA"/>
    <property type="match status" value="1"/>
</dbReference>
<keyword evidence="1 6" id="KW-0963">Cytoplasm</keyword>
<keyword evidence="9" id="KW-1185">Reference proteome</keyword>
<dbReference type="Pfam" id="PF07499">
    <property type="entry name" value="RuvA_C"/>
    <property type="match status" value="1"/>
</dbReference>
<feature type="region of interest" description="Domain III" evidence="6">
    <location>
        <begin position="150"/>
        <end position="202"/>
    </location>
</feature>
<keyword evidence="8" id="KW-0378">Hydrolase</keyword>
<comment type="function">
    <text evidence="6">The RuvA-RuvB-RuvC complex processes Holliday junction (HJ) DNA during genetic recombination and DNA repair, while the RuvA-RuvB complex plays an important role in the rescue of blocked DNA replication forks via replication fork reversal (RFR). RuvA specifically binds to HJ cruciform DNA, conferring on it an open structure. The RuvB hexamer acts as an ATP-dependent pump, pulling dsDNA into and through the RuvAB complex. HJ branch migration allows RuvC to scan DNA until it finds its consensus sequence, where it cleaves and resolves the cruciform DNA.</text>
</comment>
<organism evidence="8 9">
    <name type="scientific">Dehalobacterium formicoaceticum</name>
    <dbReference type="NCBI Taxonomy" id="51515"/>
    <lineage>
        <taxon>Bacteria</taxon>
        <taxon>Bacillati</taxon>
        <taxon>Bacillota</taxon>
        <taxon>Clostridia</taxon>
        <taxon>Eubacteriales</taxon>
        <taxon>Peptococcaceae</taxon>
        <taxon>Dehalobacterium</taxon>
    </lineage>
</organism>
<dbReference type="Gene3D" id="1.10.150.20">
    <property type="entry name" value="5' to 3' exonuclease, C-terminal subdomain"/>
    <property type="match status" value="1"/>
</dbReference>
<evidence type="ECO:0000256" key="2">
    <source>
        <dbReference type="ARBA" id="ARBA00022763"/>
    </source>
</evidence>
<dbReference type="InterPro" id="IPR013849">
    <property type="entry name" value="DNA_helicase_Holl-junc_RuvA_I"/>
</dbReference>
<evidence type="ECO:0000256" key="6">
    <source>
        <dbReference type="HAMAP-Rule" id="MF_00031"/>
    </source>
</evidence>
<dbReference type="GO" id="GO:0003678">
    <property type="term" value="F:DNA helicase activity"/>
    <property type="evidence" value="ECO:0007669"/>
    <property type="project" value="UniProtKB-EC"/>
</dbReference>
<gene>
    <name evidence="6 8" type="primary">ruvA</name>
    <name evidence="8" type="ORF">NVS47_15035</name>
</gene>
<evidence type="ECO:0000313" key="9">
    <source>
        <dbReference type="Proteomes" id="UP001524944"/>
    </source>
</evidence>
<dbReference type="CDD" id="cd14332">
    <property type="entry name" value="UBA_RuvA_C"/>
    <property type="match status" value="1"/>
</dbReference>
<dbReference type="InterPro" id="IPR011114">
    <property type="entry name" value="RuvA_C"/>
</dbReference>
<dbReference type="Gene3D" id="2.40.50.140">
    <property type="entry name" value="Nucleic acid-binding proteins"/>
    <property type="match status" value="1"/>
</dbReference>
<dbReference type="GO" id="GO:0016787">
    <property type="term" value="F:hydrolase activity"/>
    <property type="evidence" value="ECO:0007669"/>
    <property type="project" value="UniProtKB-KW"/>
</dbReference>
<comment type="caution">
    <text evidence="6">Lacks conserved residue(s) required for the propagation of feature annotation.</text>
</comment>